<evidence type="ECO:0000256" key="6">
    <source>
        <dbReference type="ARBA" id="ARBA00022989"/>
    </source>
</evidence>
<dbReference type="PANTHER" id="PTHR43298">
    <property type="entry name" value="MULTIDRUG RESISTANCE PROTEIN NORM-RELATED"/>
    <property type="match status" value="1"/>
</dbReference>
<dbReference type="GO" id="GO:0006811">
    <property type="term" value="P:monoatomic ion transport"/>
    <property type="evidence" value="ECO:0007669"/>
    <property type="project" value="UniProtKB-KW"/>
</dbReference>
<dbReference type="AlphaFoldDB" id="A0AAJ6BE41"/>
<evidence type="ECO:0000313" key="12">
    <source>
        <dbReference type="Proteomes" id="UP001220610"/>
    </source>
</evidence>
<feature type="transmembrane region" description="Helical" evidence="10">
    <location>
        <begin position="242"/>
        <end position="268"/>
    </location>
</feature>
<dbReference type="InterPro" id="IPR002528">
    <property type="entry name" value="MATE_fam"/>
</dbReference>
<dbReference type="InterPro" id="IPR050222">
    <property type="entry name" value="MATE_MdtK"/>
</dbReference>
<keyword evidence="7" id="KW-0406">Ion transport</keyword>
<dbReference type="Proteomes" id="UP001220610">
    <property type="component" value="Chromosome"/>
</dbReference>
<evidence type="ECO:0000256" key="4">
    <source>
        <dbReference type="ARBA" id="ARBA00022475"/>
    </source>
</evidence>
<feature type="transmembrane region" description="Helical" evidence="10">
    <location>
        <begin position="322"/>
        <end position="342"/>
    </location>
</feature>
<feature type="transmembrane region" description="Helical" evidence="10">
    <location>
        <begin position="198"/>
        <end position="221"/>
    </location>
</feature>
<feature type="transmembrane region" description="Helical" evidence="10">
    <location>
        <begin position="91"/>
        <end position="118"/>
    </location>
</feature>
<keyword evidence="4" id="KW-1003">Cell membrane</keyword>
<sequence>MQITRQGLQQEASATIRLAVPIIIGELAQMSLHIIDAAMVGALGYKQLAAVSLVLNSINIPFIFGIGLTIAVSQMVSMANGRRDGRQVSHYLFNGFWLCTAVALLISVGILVGINTLYHLGQDPEVVELAIPFGRMIALSLIPSLLFMTLKQFADGLEHTAIAMVLSLVCVPVNILLNWLLIYGHWGFPRLELIGAGWATLITRTLIFFMLLFVVLYHHKFRRYMMVRRSQWKLSWKTQRELLHIGVASSLQMGLEAGAFAVSGIIIGTMGAIPQAAHQIALSMASLTFMVSIGLAQAGSIRVSNAYGRGDWHHINRIGRSTLFTALVYGGICVIGITAFRFHLPYLFNDNDQVVQMAALLLLFAAIFQISDSTQAVGAGLNRGIKDVKVPTLLVAIAYWVIGIPVGYLLAFHWGMGATGIWLGFIVGLSFASIFMFTRFLRSVKKKISH</sequence>
<feature type="transmembrane region" description="Helical" evidence="10">
    <location>
        <begin position="354"/>
        <end position="371"/>
    </location>
</feature>
<dbReference type="PIRSF" id="PIRSF006603">
    <property type="entry name" value="DinF"/>
    <property type="match status" value="1"/>
</dbReference>
<dbReference type="GO" id="GO:0005886">
    <property type="term" value="C:plasma membrane"/>
    <property type="evidence" value="ECO:0007669"/>
    <property type="project" value="UniProtKB-SubCell"/>
</dbReference>
<name>A0AAJ6BE41_9BACT</name>
<evidence type="ECO:0000256" key="3">
    <source>
        <dbReference type="ARBA" id="ARBA00022449"/>
    </source>
</evidence>
<evidence type="ECO:0000313" key="11">
    <source>
        <dbReference type="EMBL" id="WEK34220.1"/>
    </source>
</evidence>
<dbReference type="CDD" id="cd13131">
    <property type="entry name" value="MATE_NorM_like"/>
    <property type="match status" value="1"/>
</dbReference>
<evidence type="ECO:0000256" key="7">
    <source>
        <dbReference type="ARBA" id="ARBA00023065"/>
    </source>
</evidence>
<dbReference type="InterPro" id="IPR048279">
    <property type="entry name" value="MdtK-like"/>
</dbReference>
<feature type="transmembrane region" description="Helical" evidence="10">
    <location>
        <begin position="58"/>
        <end position="79"/>
    </location>
</feature>
<keyword evidence="3" id="KW-0050">Antiport</keyword>
<reference evidence="11" key="1">
    <citation type="submission" date="2023-03" db="EMBL/GenBank/DDBJ databases">
        <title>Andean soil-derived lignocellulolytic bacterial consortium as a source of novel taxa and putative plastic-active enzymes.</title>
        <authorList>
            <person name="Diaz-Garcia L."/>
            <person name="Chuvochina M."/>
            <person name="Feuerriegel G."/>
            <person name="Bunk B."/>
            <person name="Sproer C."/>
            <person name="Streit W.R."/>
            <person name="Rodriguez L.M."/>
            <person name="Overmann J."/>
            <person name="Jimenez D.J."/>
        </authorList>
    </citation>
    <scope>NUCLEOTIDE SEQUENCE</scope>
    <source>
        <strain evidence="11">MAG 7</strain>
    </source>
</reference>
<keyword evidence="8 10" id="KW-0472">Membrane</keyword>
<feature type="transmembrane region" description="Helical" evidence="10">
    <location>
        <begin position="280"/>
        <end position="301"/>
    </location>
</feature>
<dbReference type="PANTHER" id="PTHR43298:SF2">
    <property type="entry name" value="FMN_FAD EXPORTER YEEO-RELATED"/>
    <property type="match status" value="1"/>
</dbReference>
<protein>
    <recommendedName>
        <fullName evidence="9">Multidrug-efflux transporter</fullName>
    </recommendedName>
</protein>
<comment type="subcellular location">
    <subcellularLocation>
        <location evidence="1">Cell membrane</location>
        <topology evidence="1">Multi-pass membrane protein</topology>
    </subcellularLocation>
</comment>
<dbReference type="Pfam" id="PF01554">
    <property type="entry name" value="MatE"/>
    <property type="match status" value="2"/>
</dbReference>
<evidence type="ECO:0000256" key="2">
    <source>
        <dbReference type="ARBA" id="ARBA00022448"/>
    </source>
</evidence>
<keyword evidence="5 10" id="KW-0812">Transmembrane</keyword>
<dbReference type="EMBL" id="CP119311">
    <property type="protein sequence ID" value="WEK34220.1"/>
    <property type="molecule type" value="Genomic_DNA"/>
</dbReference>
<feature type="transmembrane region" description="Helical" evidence="10">
    <location>
        <begin position="420"/>
        <end position="441"/>
    </location>
</feature>
<keyword evidence="2" id="KW-0813">Transport</keyword>
<accession>A0AAJ6BE41</accession>
<feature type="transmembrane region" description="Helical" evidence="10">
    <location>
        <begin position="162"/>
        <end position="186"/>
    </location>
</feature>
<feature type="transmembrane region" description="Helical" evidence="10">
    <location>
        <begin position="392"/>
        <end position="414"/>
    </location>
</feature>
<dbReference type="GO" id="GO:0015297">
    <property type="term" value="F:antiporter activity"/>
    <property type="evidence" value="ECO:0007669"/>
    <property type="project" value="UniProtKB-KW"/>
</dbReference>
<organism evidence="11 12">
    <name type="scientific">Candidatus Pseudobacter hemicellulosilyticus</name>
    <dbReference type="NCBI Taxonomy" id="3121375"/>
    <lineage>
        <taxon>Bacteria</taxon>
        <taxon>Pseudomonadati</taxon>
        <taxon>Bacteroidota</taxon>
        <taxon>Chitinophagia</taxon>
        <taxon>Chitinophagales</taxon>
        <taxon>Chitinophagaceae</taxon>
        <taxon>Pseudobacter</taxon>
    </lineage>
</organism>
<evidence type="ECO:0000256" key="5">
    <source>
        <dbReference type="ARBA" id="ARBA00022692"/>
    </source>
</evidence>
<evidence type="ECO:0000256" key="1">
    <source>
        <dbReference type="ARBA" id="ARBA00004651"/>
    </source>
</evidence>
<proteinExistence type="predicted"/>
<keyword evidence="6 10" id="KW-1133">Transmembrane helix</keyword>
<evidence type="ECO:0000256" key="9">
    <source>
        <dbReference type="ARBA" id="ARBA00031636"/>
    </source>
</evidence>
<evidence type="ECO:0000256" key="8">
    <source>
        <dbReference type="ARBA" id="ARBA00023136"/>
    </source>
</evidence>
<evidence type="ECO:0000256" key="10">
    <source>
        <dbReference type="SAM" id="Phobius"/>
    </source>
</evidence>
<dbReference type="NCBIfam" id="TIGR00797">
    <property type="entry name" value="matE"/>
    <property type="match status" value="1"/>
</dbReference>
<dbReference type="GO" id="GO:0042910">
    <property type="term" value="F:xenobiotic transmembrane transporter activity"/>
    <property type="evidence" value="ECO:0007669"/>
    <property type="project" value="InterPro"/>
</dbReference>
<gene>
    <name evidence="11" type="ORF">P0Y53_17165</name>
</gene>
<feature type="transmembrane region" description="Helical" evidence="10">
    <location>
        <begin position="130"/>
        <end position="150"/>
    </location>
</feature>